<evidence type="ECO:0000313" key="19">
    <source>
        <dbReference type="Proteomes" id="UP000823633"/>
    </source>
</evidence>
<keyword evidence="11 17" id="KW-0408">Iron</keyword>
<dbReference type="Proteomes" id="UP000823633">
    <property type="component" value="Unassembled WGS sequence"/>
</dbReference>
<keyword evidence="14 17" id="KW-0676">Redox-active center</keyword>
<keyword evidence="8 17" id="KW-0479">Metal-binding</keyword>
<keyword evidence="10 17" id="KW-0560">Oxidoreductase</keyword>
<feature type="binding site" evidence="17">
    <location>
        <position position="95"/>
    </location>
    <ligand>
        <name>[4Fe-4S] cluster</name>
        <dbReference type="ChEBI" id="CHEBI:49883"/>
    </ligand>
</feature>
<keyword evidence="12 17" id="KW-0411">Iron-sulfur</keyword>
<evidence type="ECO:0000256" key="1">
    <source>
        <dbReference type="ARBA" id="ARBA00002268"/>
    </source>
</evidence>
<evidence type="ECO:0000313" key="18">
    <source>
        <dbReference type="EMBL" id="MBO8442749.1"/>
    </source>
</evidence>
<dbReference type="GO" id="GO:0051539">
    <property type="term" value="F:4 iron, 4 sulfur cluster binding"/>
    <property type="evidence" value="ECO:0007669"/>
    <property type="project" value="UniProtKB-UniRule"/>
</dbReference>
<dbReference type="HAMAP" id="MF_02089">
    <property type="entry name" value="QueH"/>
    <property type="match status" value="1"/>
</dbReference>
<sequence>MCRVEFEDGRILVHVCCGPCSTAAIERLLSEGLTPVLFYSDSNIYPAEEFDKRWQEVVKVARHYGLEAIREEQDHAAWLEAVRGHEDDREGGGRCALCFHYNLARAAAEAERLGIPRFCTTLTVSRFKSSRKIFDQGAAFPSFEEWDFKKKDGFNRSIQLAKELGLYRQDYCGCEFSLRSRAK</sequence>
<comment type="similarity">
    <text evidence="3 17">Belongs to the QueH family.</text>
</comment>
<proteinExistence type="inferred from homology"/>
<keyword evidence="9 17" id="KW-0671">Queuosine biosynthesis</keyword>
<evidence type="ECO:0000256" key="17">
    <source>
        <dbReference type="HAMAP-Rule" id="MF_02089"/>
    </source>
</evidence>
<keyword evidence="7 17" id="KW-0819">tRNA processing</keyword>
<dbReference type="PANTHER" id="PTHR36701:SF1">
    <property type="entry name" value="EPOXYQUEUOSINE REDUCTASE QUEH"/>
    <property type="match status" value="1"/>
</dbReference>
<gene>
    <name evidence="17" type="primary">queH</name>
    <name evidence="18" type="ORF">IAC42_03190</name>
</gene>
<evidence type="ECO:0000256" key="6">
    <source>
        <dbReference type="ARBA" id="ARBA00022485"/>
    </source>
</evidence>
<evidence type="ECO:0000256" key="7">
    <source>
        <dbReference type="ARBA" id="ARBA00022694"/>
    </source>
</evidence>
<evidence type="ECO:0000256" key="14">
    <source>
        <dbReference type="ARBA" id="ARBA00023284"/>
    </source>
</evidence>
<evidence type="ECO:0000256" key="2">
    <source>
        <dbReference type="ARBA" id="ARBA00004691"/>
    </source>
</evidence>
<dbReference type="Pfam" id="PF02677">
    <property type="entry name" value="QueH"/>
    <property type="match status" value="1"/>
</dbReference>
<name>A0A9D9ECT0_9SPIR</name>
<dbReference type="EMBL" id="JADIMU010000020">
    <property type="protein sequence ID" value="MBO8442749.1"/>
    <property type="molecule type" value="Genomic_DNA"/>
</dbReference>
<organism evidence="18 19">
    <name type="scientific">Candidatus Aphodenecus pullistercoris</name>
    <dbReference type="NCBI Taxonomy" id="2840669"/>
    <lineage>
        <taxon>Bacteria</taxon>
        <taxon>Pseudomonadati</taxon>
        <taxon>Spirochaetota</taxon>
        <taxon>Spirochaetia</taxon>
        <taxon>Spirochaetales</taxon>
        <taxon>Candidatus Aphodenecus</taxon>
    </lineage>
</organism>
<reference evidence="18" key="1">
    <citation type="submission" date="2020-10" db="EMBL/GenBank/DDBJ databases">
        <authorList>
            <person name="Gilroy R."/>
        </authorList>
    </citation>
    <scope>NUCLEOTIDE SEQUENCE</scope>
    <source>
        <strain evidence="18">11167</strain>
    </source>
</reference>
<evidence type="ECO:0000256" key="11">
    <source>
        <dbReference type="ARBA" id="ARBA00023004"/>
    </source>
</evidence>
<evidence type="ECO:0000256" key="13">
    <source>
        <dbReference type="ARBA" id="ARBA00023157"/>
    </source>
</evidence>
<evidence type="ECO:0000256" key="12">
    <source>
        <dbReference type="ARBA" id="ARBA00023014"/>
    </source>
</evidence>
<comment type="pathway">
    <text evidence="2 17">tRNA modification; tRNA-queuosine biosynthesis.</text>
</comment>
<dbReference type="GO" id="GO:0052693">
    <property type="term" value="F:epoxyqueuosine reductase activity"/>
    <property type="evidence" value="ECO:0007669"/>
    <property type="project" value="UniProtKB-UniRule"/>
</dbReference>
<reference evidence="18" key="2">
    <citation type="journal article" date="2021" name="PeerJ">
        <title>Extensive microbial diversity within the chicken gut microbiome revealed by metagenomics and culture.</title>
        <authorList>
            <person name="Gilroy R."/>
            <person name="Ravi A."/>
            <person name="Getino M."/>
            <person name="Pursley I."/>
            <person name="Horton D.L."/>
            <person name="Alikhan N.F."/>
            <person name="Baker D."/>
            <person name="Gharbi K."/>
            <person name="Hall N."/>
            <person name="Watson M."/>
            <person name="Adriaenssens E.M."/>
            <person name="Foster-Nyarko E."/>
            <person name="Jarju S."/>
            <person name="Secka A."/>
            <person name="Antonio M."/>
            <person name="Oren A."/>
            <person name="Chaudhuri R.R."/>
            <person name="La Ragione R."/>
            <person name="Hildebrand F."/>
            <person name="Pallen M.J."/>
        </authorList>
    </citation>
    <scope>NUCLEOTIDE SEQUENCE</scope>
    <source>
        <strain evidence="18">11167</strain>
    </source>
</reference>
<comment type="caution">
    <text evidence="18">The sequence shown here is derived from an EMBL/GenBank/DDBJ whole genome shotgun (WGS) entry which is preliminary data.</text>
</comment>
<dbReference type="GO" id="GO:0046872">
    <property type="term" value="F:metal ion binding"/>
    <property type="evidence" value="ECO:0007669"/>
    <property type="project" value="UniProtKB-KW"/>
</dbReference>
<evidence type="ECO:0000256" key="15">
    <source>
        <dbReference type="ARBA" id="ARBA00031446"/>
    </source>
</evidence>
<dbReference type="GO" id="GO:0008616">
    <property type="term" value="P:tRNA queuosine(34) biosynthetic process"/>
    <property type="evidence" value="ECO:0007669"/>
    <property type="project" value="UniProtKB-UniRule"/>
</dbReference>
<dbReference type="InterPro" id="IPR003828">
    <property type="entry name" value="QueH"/>
</dbReference>
<comment type="catalytic activity">
    <reaction evidence="16 17">
        <text>epoxyqueuosine(34) in tRNA + AH2 = queuosine(34) in tRNA + A + H2O</text>
        <dbReference type="Rhea" id="RHEA:32159"/>
        <dbReference type="Rhea" id="RHEA-COMP:18571"/>
        <dbReference type="Rhea" id="RHEA-COMP:18582"/>
        <dbReference type="ChEBI" id="CHEBI:13193"/>
        <dbReference type="ChEBI" id="CHEBI:15377"/>
        <dbReference type="ChEBI" id="CHEBI:17499"/>
        <dbReference type="ChEBI" id="CHEBI:194431"/>
        <dbReference type="ChEBI" id="CHEBI:194443"/>
        <dbReference type="EC" id="1.17.99.6"/>
    </reaction>
</comment>
<feature type="binding site" evidence="17">
    <location>
        <position position="98"/>
    </location>
    <ligand>
        <name>[4Fe-4S] cluster</name>
        <dbReference type="ChEBI" id="CHEBI:49883"/>
    </ligand>
</feature>
<evidence type="ECO:0000256" key="10">
    <source>
        <dbReference type="ARBA" id="ARBA00023002"/>
    </source>
</evidence>
<evidence type="ECO:0000256" key="4">
    <source>
        <dbReference type="ARBA" id="ARBA00012622"/>
    </source>
</evidence>
<comment type="function">
    <text evidence="1 17">Catalyzes the conversion of epoxyqueuosine (oQ) to queuosine (Q), which is a hypermodified base found in the wobble positions of tRNA(Asp), tRNA(Asn), tRNA(His) and tRNA(Tyr).</text>
</comment>
<evidence type="ECO:0000256" key="16">
    <source>
        <dbReference type="ARBA" id="ARBA00047415"/>
    </source>
</evidence>
<feature type="binding site" evidence="17">
    <location>
        <position position="17"/>
    </location>
    <ligand>
        <name>[4Fe-4S] cluster</name>
        <dbReference type="ChEBI" id="CHEBI:49883"/>
    </ligand>
</feature>
<keyword evidence="13 17" id="KW-1015">Disulfide bond</keyword>
<evidence type="ECO:0000256" key="8">
    <source>
        <dbReference type="ARBA" id="ARBA00022723"/>
    </source>
</evidence>
<dbReference type="AlphaFoldDB" id="A0A9D9ECT0"/>
<protein>
    <recommendedName>
        <fullName evidence="5 17">Epoxyqueuosine reductase QueH</fullName>
        <ecNumber evidence="4 17">1.17.99.6</ecNumber>
    </recommendedName>
    <alternativeName>
        <fullName evidence="15 17">Queuosine biosynthesis protein QueH</fullName>
    </alternativeName>
</protein>
<evidence type="ECO:0000256" key="3">
    <source>
        <dbReference type="ARBA" id="ARBA00008207"/>
    </source>
</evidence>
<feature type="disulfide bond" description="Redox-active" evidence="17">
    <location>
        <begin position="172"/>
        <end position="174"/>
    </location>
</feature>
<dbReference type="EC" id="1.17.99.6" evidence="4 17"/>
<keyword evidence="6 17" id="KW-0004">4Fe-4S</keyword>
<evidence type="ECO:0000256" key="5">
    <source>
        <dbReference type="ARBA" id="ARBA00016895"/>
    </source>
</evidence>
<accession>A0A9D9ECT0</accession>
<dbReference type="PANTHER" id="PTHR36701">
    <property type="entry name" value="EPOXYQUEUOSINE REDUCTASE QUEH"/>
    <property type="match status" value="1"/>
</dbReference>
<evidence type="ECO:0000256" key="9">
    <source>
        <dbReference type="ARBA" id="ARBA00022785"/>
    </source>
</evidence>
<feature type="binding site" evidence="17">
    <location>
        <position position="16"/>
    </location>
    <ligand>
        <name>[4Fe-4S] cluster</name>
        <dbReference type="ChEBI" id="CHEBI:49883"/>
    </ligand>
</feature>